<name>A0A2Z7C7F9_9LAMI</name>
<organism evidence="1 2">
    <name type="scientific">Dorcoceras hygrometricum</name>
    <dbReference type="NCBI Taxonomy" id="472368"/>
    <lineage>
        <taxon>Eukaryota</taxon>
        <taxon>Viridiplantae</taxon>
        <taxon>Streptophyta</taxon>
        <taxon>Embryophyta</taxon>
        <taxon>Tracheophyta</taxon>
        <taxon>Spermatophyta</taxon>
        <taxon>Magnoliopsida</taxon>
        <taxon>eudicotyledons</taxon>
        <taxon>Gunneridae</taxon>
        <taxon>Pentapetalae</taxon>
        <taxon>asterids</taxon>
        <taxon>lamiids</taxon>
        <taxon>Lamiales</taxon>
        <taxon>Gesneriaceae</taxon>
        <taxon>Didymocarpoideae</taxon>
        <taxon>Trichosporeae</taxon>
        <taxon>Loxocarpinae</taxon>
        <taxon>Dorcoceras</taxon>
    </lineage>
</organism>
<keyword evidence="2" id="KW-1185">Reference proteome</keyword>
<sequence>MTAFFLRAKDSADGLCDDLKPADIYSYLESAVARFQQETSSDDSAATRTQQRCKFSSDANSAMTQIQQRHKFSSDADFIFSTKIHISRREARFFVQETPPVEIRKDFSRVQGRIHAVTVELREFMAN</sequence>
<evidence type="ECO:0000313" key="2">
    <source>
        <dbReference type="Proteomes" id="UP000250235"/>
    </source>
</evidence>
<gene>
    <name evidence="1" type="ORF">F511_17409</name>
</gene>
<dbReference type="EMBL" id="KQ998946">
    <property type="protein sequence ID" value="KZV42835.1"/>
    <property type="molecule type" value="Genomic_DNA"/>
</dbReference>
<reference evidence="1 2" key="1">
    <citation type="journal article" date="2015" name="Proc. Natl. Acad. Sci. U.S.A.">
        <title>The resurrection genome of Boea hygrometrica: A blueprint for survival of dehydration.</title>
        <authorList>
            <person name="Xiao L."/>
            <person name="Yang G."/>
            <person name="Zhang L."/>
            <person name="Yang X."/>
            <person name="Zhao S."/>
            <person name="Ji Z."/>
            <person name="Zhou Q."/>
            <person name="Hu M."/>
            <person name="Wang Y."/>
            <person name="Chen M."/>
            <person name="Xu Y."/>
            <person name="Jin H."/>
            <person name="Xiao X."/>
            <person name="Hu G."/>
            <person name="Bao F."/>
            <person name="Hu Y."/>
            <person name="Wan P."/>
            <person name="Li L."/>
            <person name="Deng X."/>
            <person name="Kuang T."/>
            <person name="Xiang C."/>
            <person name="Zhu J.K."/>
            <person name="Oliver M.J."/>
            <person name="He Y."/>
        </authorList>
    </citation>
    <scope>NUCLEOTIDE SEQUENCE [LARGE SCALE GENOMIC DNA]</scope>
    <source>
        <strain evidence="2">cv. XS01</strain>
    </source>
</reference>
<dbReference type="AlphaFoldDB" id="A0A2Z7C7F9"/>
<evidence type="ECO:0000313" key="1">
    <source>
        <dbReference type="EMBL" id="KZV42835.1"/>
    </source>
</evidence>
<protein>
    <submittedName>
        <fullName evidence="1">Uncharacterized protein</fullName>
    </submittedName>
</protein>
<dbReference type="Proteomes" id="UP000250235">
    <property type="component" value="Unassembled WGS sequence"/>
</dbReference>
<proteinExistence type="predicted"/>
<accession>A0A2Z7C7F9</accession>